<dbReference type="EMBL" id="RHFK02000018">
    <property type="protein sequence ID" value="TWW60851.1"/>
    <property type="molecule type" value="Genomic_DNA"/>
</dbReference>
<protein>
    <submittedName>
        <fullName evidence="1">Uncharacterized protein</fullName>
    </submittedName>
</protein>
<dbReference type="AlphaFoldDB" id="A0A5C6N3C7"/>
<evidence type="ECO:0000313" key="1">
    <source>
        <dbReference type="EMBL" id="TWW60851.1"/>
    </source>
</evidence>
<accession>A0A5C6N3C7</accession>
<gene>
    <name evidence="1" type="ORF">D4764_05G0009410</name>
</gene>
<evidence type="ECO:0000313" key="2">
    <source>
        <dbReference type="Proteomes" id="UP000324091"/>
    </source>
</evidence>
<sequence length="93" mass="10025">MTASGRDQGSNCIQGTSQWFSLTLAGLMLLRPPPGRHLRGSVRPSAEDSLGNVRCQTRCLHAPLLWTAAAAGVATRRQNLDETASFRAQTCTE</sequence>
<comment type="caution">
    <text evidence="1">The sequence shown here is derived from an EMBL/GenBank/DDBJ whole genome shotgun (WGS) entry which is preliminary data.</text>
</comment>
<keyword evidence="2" id="KW-1185">Reference proteome</keyword>
<dbReference type="Proteomes" id="UP000324091">
    <property type="component" value="Chromosome 5"/>
</dbReference>
<proteinExistence type="predicted"/>
<reference evidence="1 2" key="1">
    <citation type="submission" date="2019-04" db="EMBL/GenBank/DDBJ databases">
        <title>Chromosome genome assembly for Takifugu flavidus.</title>
        <authorList>
            <person name="Xiao S."/>
        </authorList>
    </citation>
    <scope>NUCLEOTIDE SEQUENCE [LARGE SCALE GENOMIC DNA]</scope>
    <source>
        <strain evidence="1">HTHZ2018</strain>
        <tissue evidence="1">Muscle</tissue>
    </source>
</reference>
<name>A0A5C6N3C7_9TELE</name>
<organism evidence="1 2">
    <name type="scientific">Takifugu flavidus</name>
    <name type="common">sansaifugu</name>
    <dbReference type="NCBI Taxonomy" id="433684"/>
    <lineage>
        <taxon>Eukaryota</taxon>
        <taxon>Metazoa</taxon>
        <taxon>Chordata</taxon>
        <taxon>Craniata</taxon>
        <taxon>Vertebrata</taxon>
        <taxon>Euteleostomi</taxon>
        <taxon>Actinopterygii</taxon>
        <taxon>Neopterygii</taxon>
        <taxon>Teleostei</taxon>
        <taxon>Neoteleostei</taxon>
        <taxon>Acanthomorphata</taxon>
        <taxon>Eupercaria</taxon>
        <taxon>Tetraodontiformes</taxon>
        <taxon>Tetradontoidea</taxon>
        <taxon>Tetraodontidae</taxon>
        <taxon>Takifugu</taxon>
    </lineage>
</organism>